<dbReference type="RefSeq" id="WP_109414577.1">
    <property type="nucleotide sequence ID" value="NZ_QEAS01000003.1"/>
</dbReference>
<keyword evidence="5" id="KW-1185">Reference proteome</keyword>
<dbReference type="AlphaFoldDB" id="A0A2U2PK39"/>
<evidence type="ECO:0000313" key="5">
    <source>
        <dbReference type="Proteomes" id="UP000245647"/>
    </source>
</evidence>
<dbReference type="PANTHER" id="PTHR46470:SF2">
    <property type="entry name" value="GLYCERALDEHYDE 3-PHOSPHATE PHOSPHATASE"/>
    <property type="match status" value="1"/>
</dbReference>
<dbReference type="InterPro" id="IPR036412">
    <property type="entry name" value="HAD-like_sf"/>
</dbReference>
<evidence type="ECO:0000256" key="3">
    <source>
        <dbReference type="ARBA" id="ARBA00022842"/>
    </source>
</evidence>
<evidence type="ECO:0000256" key="2">
    <source>
        <dbReference type="ARBA" id="ARBA00022801"/>
    </source>
</evidence>
<dbReference type="SUPFAM" id="SSF56784">
    <property type="entry name" value="HAD-like"/>
    <property type="match status" value="1"/>
</dbReference>
<sequence>MKTALILDLDNTIYPVTSIGDKLFAPVLELMSEHRQSLSDADYETAKKEILRKPFQKVAEMCHFSEELTEKGLALLRNASYEGPMQPFEDYQSVRELDIIKFLVTTGFTKLQNSKIRQLGIAGDFRKIYIVDPETTEQTKKDIFQFIVKDFGLKKEDLLVIGDDPDSEIQAAVSLGIDCFLFDPEGRYDETAATFRGTSLTQVKELLF</sequence>
<reference evidence="4 5" key="1">
    <citation type="submission" date="2018-04" db="EMBL/GenBank/DDBJ databases">
        <title>Pedobacter chongqingensis sp. nov., isolated from a rottenly hemp rope.</title>
        <authorList>
            <person name="Cai Y."/>
        </authorList>
    </citation>
    <scope>NUCLEOTIDE SEQUENCE [LARGE SCALE GENOMIC DNA]</scope>
    <source>
        <strain evidence="4 5">FJ4-8</strain>
    </source>
</reference>
<name>A0A2U2PK39_9SPHI</name>
<dbReference type="OrthoDB" id="7059729at2"/>
<keyword evidence="1" id="KW-0479">Metal-binding</keyword>
<evidence type="ECO:0000256" key="1">
    <source>
        <dbReference type="ARBA" id="ARBA00022723"/>
    </source>
</evidence>
<keyword evidence="2 4" id="KW-0378">Hydrolase</keyword>
<evidence type="ECO:0000313" key="4">
    <source>
        <dbReference type="EMBL" id="PWG81632.1"/>
    </source>
</evidence>
<gene>
    <name evidence="4" type="ORF">DDR33_04435</name>
</gene>
<dbReference type="InterPro" id="IPR023214">
    <property type="entry name" value="HAD_sf"/>
</dbReference>
<protein>
    <submittedName>
        <fullName evidence="4">HAD family hydrolase</fullName>
    </submittedName>
</protein>
<dbReference type="Pfam" id="PF00702">
    <property type="entry name" value="Hydrolase"/>
    <property type="match status" value="1"/>
</dbReference>
<keyword evidence="3" id="KW-0460">Magnesium</keyword>
<dbReference type="PANTHER" id="PTHR46470">
    <property type="entry name" value="N-ACYLNEURAMINATE-9-PHOSPHATASE"/>
    <property type="match status" value="1"/>
</dbReference>
<dbReference type="Gene3D" id="3.40.50.1000">
    <property type="entry name" value="HAD superfamily/HAD-like"/>
    <property type="match status" value="1"/>
</dbReference>
<dbReference type="InterPro" id="IPR051400">
    <property type="entry name" value="HAD-like_hydrolase"/>
</dbReference>
<accession>A0A2U2PK39</accession>
<organism evidence="4 5">
    <name type="scientific">Pararcticibacter amylolyticus</name>
    <dbReference type="NCBI Taxonomy" id="2173175"/>
    <lineage>
        <taxon>Bacteria</taxon>
        <taxon>Pseudomonadati</taxon>
        <taxon>Bacteroidota</taxon>
        <taxon>Sphingobacteriia</taxon>
        <taxon>Sphingobacteriales</taxon>
        <taxon>Sphingobacteriaceae</taxon>
        <taxon>Pararcticibacter</taxon>
    </lineage>
</organism>
<comment type="caution">
    <text evidence="4">The sequence shown here is derived from an EMBL/GenBank/DDBJ whole genome shotgun (WGS) entry which is preliminary data.</text>
</comment>
<dbReference type="GO" id="GO:0046872">
    <property type="term" value="F:metal ion binding"/>
    <property type="evidence" value="ECO:0007669"/>
    <property type="project" value="UniProtKB-KW"/>
</dbReference>
<proteinExistence type="predicted"/>
<dbReference type="Proteomes" id="UP000245647">
    <property type="component" value="Unassembled WGS sequence"/>
</dbReference>
<dbReference type="GO" id="GO:0016791">
    <property type="term" value="F:phosphatase activity"/>
    <property type="evidence" value="ECO:0007669"/>
    <property type="project" value="TreeGrafter"/>
</dbReference>
<dbReference type="EMBL" id="QEAS01000003">
    <property type="protein sequence ID" value="PWG81632.1"/>
    <property type="molecule type" value="Genomic_DNA"/>
</dbReference>
<dbReference type="Gene3D" id="1.10.150.520">
    <property type="match status" value="1"/>
</dbReference>